<sequence length="80" mass="8303">MLATAPDLLIQGDIIEPSSDLNSVSVKVAKSTIPDEETLKPASASAPANPEKPSPTVKAASVANGYWKTWSVTAHVAFLA</sequence>
<evidence type="ECO:0000256" key="1">
    <source>
        <dbReference type="SAM" id="MobiDB-lite"/>
    </source>
</evidence>
<accession>A0A565BJW4</accession>
<reference evidence="2" key="1">
    <citation type="submission" date="2019-07" db="EMBL/GenBank/DDBJ databases">
        <authorList>
            <person name="Dittberner H."/>
        </authorList>
    </citation>
    <scope>NUCLEOTIDE SEQUENCE [LARGE SCALE GENOMIC DNA]</scope>
</reference>
<feature type="region of interest" description="Disordered" evidence="1">
    <location>
        <begin position="37"/>
        <end position="56"/>
    </location>
</feature>
<evidence type="ECO:0000313" key="2">
    <source>
        <dbReference type="EMBL" id="VVB01488.1"/>
    </source>
</evidence>
<proteinExistence type="predicted"/>
<evidence type="ECO:0000313" key="3">
    <source>
        <dbReference type="Proteomes" id="UP000489600"/>
    </source>
</evidence>
<organism evidence="2 3">
    <name type="scientific">Arabis nemorensis</name>
    <dbReference type="NCBI Taxonomy" id="586526"/>
    <lineage>
        <taxon>Eukaryota</taxon>
        <taxon>Viridiplantae</taxon>
        <taxon>Streptophyta</taxon>
        <taxon>Embryophyta</taxon>
        <taxon>Tracheophyta</taxon>
        <taxon>Spermatophyta</taxon>
        <taxon>Magnoliopsida</taxon>
        <taxon>eudicotyledons</taxon>
        <taxon>Gunneridae</taxon>
        <taxon>Pentapetalae</taxon>
        <taxon>rosids</taxon>
        <taxon>malvids</taxon>
        <taxon>Brassicales</taxon>
        <taxon>Brassicaceae</taxon>
        <taxon>Arabideae</taxon>
        <taxon>Arabis</taxon>
    </lineage>
</organism>
<protein>
    <submittedName>
        <fullName evidence="2">Uncharacterized protein</fullName>
    </submittedName>
</protein>
<gene>
    <name evidence="2" type="ORF">ANE_LOCUS11932</name>
</gene>
<keyword evidence="3" id="KW-1185">Reference proteome</keyword>
<dbReference type="EMBL" id="CABITT030000004">
    <property type="protein sequence ID" value="VVB01488.1"/>
    <property type="molecule type" value="Genomic_DNA"/>
</dbReference>
<dbReference type="Proteomes" id="UP000489600">
    <property type="component" value="Unassembled WGS sequence"/>
</dbReference>
<dbReference type="AlphaFoldDB" id="A0A565BJW4"/>
<comment type="caution">
    <text evidence="2">The sequence shown here is derived from an EMBL/GenBank/DDBJ whole genome shotgun (WGS) entry which is preliminary data.</text>
</comment>
<name>A0A565BJW4_9BRAS</name>